<keyword evidence="14" id="KW-0969">Cilium</keyword>
<evidence type="ECO:0000256" key="2">
    <source>
        <dbReference type="ARBA" id="ARBA00004651"/>
    </source>
</evidence>
<keyword evidence="14" id="KW-0282">Flagellum</keyword>
<comment type="similarity">
    <text evidence="3 9">Belongs to the FliF family.</text>
</comment>
<evidence type="ECO:0000256" key="10">
    <source>
        <dbReference type="SAM" id="MobiDB-lite"/>
    </source>
</evidence>
<protein>
    <recommendedName>
        <fullName evidence="9">Flagellar M-ring protein</fullName>
    </recommendedName>
</protein>
<evidence type="ECO:0000256" key="3">
    <source>
        <dbReference type="ARBA" id="ARBA00007971"/>
    </source>
</evidence>
<feature type="region of interest" description="Disordered" evidence="10">
    <location>
        <begin position="317"/>
        <end position="337"/>
    </location>
</feature>
<keyword evidence="14" id="KW-0966">Cell projection</keyword>
<evidence type="ECO:0000256" key="4">
    <source>
        <dbReference type="ARBA" id="ARBA00022475"/>
    </source>
</evidence>
<comment type="function">
    <text evidence="9">The M ring may be actively involved in energy transduction.</text>
</comment>
<sequence length="530" mass="55514">MTSALAGTLERARSTFDTVGLGQKVVIGLLLVGLTLGGFVFYSWITAPTQAPLFTNLATSDAAAIVDELDAAGVANEVTDGGGTILVDKDSVYDLRLDMSAKGLPAGQDTGYALLDEQGITTSEFQQQVTYQRALEGELANTLESLDGVGQATVHITPAGDEVFVTEKSEPTASVLLQLAPGTSLSGEQIMAVTNLVASSVKDMTPDQVTVADSTGQVLSAPGTGVTAAAGDARAQVETDYEARLSANAQKILDSVVGPGRSVVSVRADADLAERETTSETYTYDQGVPPVSEQRDVEEYTGGGAPVGGILGPENMPDAAENAGGAESNYSKESTTTNNAVGKTTTVEQGAPGGLNRLTVSVVMDDAVAGNLNQQQMRDLMITAVGLDEARGDDITVASLPFDTTAADAAAAAMEAAREAEAGEQMWSMIRTGGIAAGIALVVLVVWLRSRRREEVEEDYEPLELDDDMLAELDRLRVASTRQEVQIDNAALELEAAERAKVRGEISSMVSERPDEVAAMLRGWLSETKS</sequence>
<dbReference type="EMBL" id="VNHW01000010">
    <property type="protein sequence ID" value="TYP86298.1"/>
    <property type="molecule type" value="Genomic_DNA"/>
</dbReference>
<evidence type="ECO:0000256" key="9">
    <source>
        <dbReference type="PIRNR" id="PIRNR004862"/>
    </source>
</evidence>
<feature type="domain" description="Flagellar M-ring C-terminal" evidence="13">
    <location>
        <begin position="253"/>
        <end position="402"/>
    </location>
</feature>
<keyword evidence="6 11" id="KW-1133">Transmembrane helix</keyword>
<evidence type="ECO:0000256" key="7">
    <source>
        <dbReference type="ARBA" id="ARBA00023136"/>
    </source>
</evidence>
<comment type="subcellular location">
    <subcellularLocation>
        <location evidence="1 9">Bacterial flagellum basal body</location>
    </subcellularLocation>
    <subcellularLocation>
        <location evidence="2">Cell membrane</location>
        <topology evidence="2">Multi-pass membrane protein</topology>
    </subcellularLocation>
</comment>
<dbReference type="InterPro" id="IPR006182">
    <property type="entry name" value="FliF_N_dom"/>
</dbReference>
<evidence type="ECO:0000313" key="14">
    <source>
        <dbReference type="EMBL" id="TYP86298.1"/>
    </source>
</evidence>
<dbReference type="GO" id="GO:0005886">
    <property type="term" value="C:plasma membrane"/>
    <property type="evidence" value="ECO:0007669"/>
    <property type="project" value="UniProtKB-SubCell"/>
</dbReference>
<dbReference type="InterPro" id="IPR013556">
    <property type="entry name" value="Flag_M-ring_C"/>
</dbReference>
<evidence type="ECO:0000256" key="1">
    <source>
        <dbReference type="ARBA" id="ARBA00004117"/>
    </source>
</evidence>
<evidence type="ECO:0000256" key="8">
    <source>
        <dbReference type="ARBA" id="ARBA00023143"/>
    </source>
</evidence>
<dbReference type="GO" id="GO:0009431">
    <property type="term" value="C:bacterial-type flagellum basal body, MS ring"/>
    <property type="evidence" value="ECO:0007669"/>
    <property type="project" value="InterPro"/>
</dbReference>
<dbReference type="Proteomes" id="UP000322499">
    <property type="component" value="Unassembled WGS sequence"/>
</dbReference>
<keyword evidence="5 11" id="KW-0812">Transmembrane</keyword>
<comment type="caution">
    <text evidence="14">The sequence shown here is derived from an EMBL/GenBank/DDBJ whole genome shotgun (WGS) entry which is preliminary data.</text>
</comment>
<proteinExistence type="inferred from homology"/>
<keyword evidence="8 9" id="KW-0975">Bacterial flagellum</keyword>
<dbReference type="PANTHER" id="PTHR30046">
    <property type="entry name" value="FLAGELLAR M-RING PROTEIN"/>
    <property type="match status" value="1"/>
</dbReference>
<evidence type="ECO:0000313" key="15">
    <source>
        <dbReference type="Proteomes" id="UP000322499"/>
    </source>
</evidence>
<dbReference type="RefSeq" id="WP_166534156.1">
    <property type="nucleotide sequence ID" value="NZ_VNHW01000010.1"/>
</dbReference>
<evidence type="ECO:0000256" key="6">
    <source>
        <dbReference type="ARBA" id="ARBA00022989"/>
    </source>
</evidence>
<dbReference type="GO" id="GO:0003774">
    <property type="term" value="F:cytoskeletal motor activity"/>
    <property type="evidence" value="ECO:0007669"/>
    <property type="project" value="InterPro"/>
</dbReference>
<dbReference type="PANTHER" id="PTHR30046:SF0">
    <property type="entry name" value="FLAGELLAR M-RING PROTEIN"/>
    <property type="match status" value="1"/>
</dbReference>
<dbReference type="NCBIfam" id="TIGR00206">
    <property type="entry name" value="fliF"/>
    <property type="match status" value="1"/>
</dbReference>
<dbReference type="Pfam" id="PF01514">
    <property type="entry name" value="YscJ_FliF"/>
    <property type="match status" value="1"/>
</dbReference>
<dbReference type="AlphaFoldDB" id="A0A5S5CTL5"/>
<reference evidence="14 15" key="1">
    <citation type="submission" date="2019-07" db="EMBL/GenBank/DDBJ databases">
        <title>Genomic Encyclopedia of Archaeal and Bacterial Type Strains, Phase II (KMG-II): from individual species to whole genera.</title>
        <authorList>
            <person name="Goeker M."/>
        </authorList>
    </citation>
    <scope>NUCLEOTIDE SEQUENCE [LARGE SCALE GENOMIC DNA]</scope>
    <source>
        <strain evidence="14 15">DSM 46842</strain>
    </source>
</reference>
<gene>
    <name evidence="14" type="ORF">BD833_110189</name>
</gene>
<feature type="domain" description="Flagellar M-ring N-terminal" evidence="12">
    <location>
        <begin position="46"/>
        <end position="220"/>
    </location>
</feature>
<keyword evidence="7 11" id="KW-0472">Membrane</keyword>
<evidence type="ECO:0000256" key="5">
    <source>
        <dbReference type="ARBA" id="ARBA00022692"/>
    </source>
</evidence>
<evidence type="ECO:0000259" key="13">
    <source>
        <dbReference type="Pfam" id="PF08345"/>
    </source>
</evidence>
<accession>A0A5S5CTL5</accession>
<feature type="transmembrane region" description="Helical" evidence="11">
    <location>
        <begin position="21"/>
        <end position="45"/>
    </location>
</feature>
<organism evidence="14 15">
    <name type="scientific">Blastococcus xanthinilyticus</name>
    <dbReference type="NCBI Taxonomy" id="1564164"/>
    <lineage>
        <taxon>Bacteria</taxon>
        <taxon>Bacillati</taxon>
        <taxon>Actinomycetota</taxon>
        <taxon>Actinomycetes</taxon>
        <taxon>Geodermatophilales</taxon>
        <taxon>Geodermatophilaceae</taxon>
        <taxon>Blastococcus</taxon>
    </lineage>
</organism>
<feature type="transmembrane region" description="Helical" evidence="11">
    <location>
        <begin position="426"/>
        <end position="448"/>
    </location>
</feature>
<dbReference type="InterPro" id="IPR045851">
    <property type="entry name" value="AMP-bd_C_sf"/>
</dbReference>
<keyword evidence="4" id="KW-1003">Cell membrane</keyword>
<dbReference type="Gene3D" id="3.30.300.30">
    <property type="match status" value="1"/>
</dbReference>
<name>A0A5S5CTL5_9ACTN</name>
<keyword evidence="15" id="KW-1185">Reference proteome</keyword>
<dbReference type="GO" id="GO:0071973">
    <property type="term" value="P:bacterial-type flagellum-dependent cell motility"/>
    <property type="evidence" value="ECO:0007669"/>
    <property type="project" value="InterPro"/>
</dbReference>
<dbReference type="PRINTS" id="PR01009">
    <property type="entry name" value="FLGMRINGFLIF"/>
</dbReference>
<evidence type="ECO:0000256" key="11">
    <source>
        <dbReference type="SAM" id="Phobius"/>
    </source>
</evidence>
<dbReference type="PIRSF" id="PIRSF004862">
    <property type="entry name" value="FliF"/>
    <property type="match status" value="1"/>
</dbReference>
<dbReference type="InterPro" id="IPR000067">
    <property type="entry name" value="FlgMring_FliF"/>
</dbReference>
<dbReference type="Pfam" id="PF08345">
    <property type="entry name" value="YscJ_FliF_C"/>
    <property type="match status" value="1"/>
</dbReference>
<dbReference type="InterPro" id="IPR043427">
    <property type="entry name" value="YscJ/FliF"/>
</dbReference>
<evidence type="ECO:0000259" key="12">
    <source>
        <dbReference type="Pfam" id="PF01514"/>
    </source>
</evidence>